<keyword evidence="1 3" id="KW-0853">WD repeat</keyword>
<evidence type="ECO:0000256" key="3">
    <source>
        <dbReference type="PROSITE-ProRule" id="PRU00221"/>
    </source>
</evidence>
<dbReference type="PROSITE" id="PS50294">
    <property type="entry name" value="WD_REPEATS_REGION"/>
    <property type="match status" value="1"/>
</dbReference>
<dbReference type="RefSeq" id="XP_001314387.1">
    <property type="nucleotide sequence ID" value="XM_001314368.1"/>
</dbReference>
<dbReference type="InterPro" id="IPR015943">
    <property type="entry name" value="WD40/YVTN_repeat-like_dom_sf"/>
</dbReference>
<dbReference type="SUPFAM" id="SSF50978">
    <property type="entry name" value="WD40 repeat-like"/>
    <property type="match status" value="1"/>
</dbReference>
<evidence type="ECO:0000256" key="2">
    <source>
        <dbReference type="ARBA" id="ARBA00022737"/>
    </source>
</evidence>
<reference evidence="4" key="1">
    <citation type="submission" date="2006-10" db="EMBL/GenBank/DDBJ databases">
        <authorList>
            <person name="Amadeo P."/>
            <person name="Zhao Q."/>
            <person name="Wortman J."/>
            <person name="Fraser-Liggett C."/>
            <person name="Carlton J."/>
        </authorList>
    </citation>
    <scope>NUCLEOTIDE SEQUENCE</scope>
    <source>
        <strain evidence="4">G3</strain>
    </source>
</reference>
<dbReference type="PROSITE" id="PS50082">
    <property type="entry name" value="WD_REPEATS_2"/>
    <property type="match status" value="2"/>
</dbReference>
<evidence type="ECO:0000313" key="4">
    <source>
        <dbReference type="EMBL" id="EAY01840.1"/>
    </source>
</evidence>
<organism evidence="4 5">
    <name type="scientific">Trichomonas vaginalis (strain ATCC PRA-98 / G3)</name>
    <dbReference type="NCBI Taxonomy" id="412133"/>
    <lineage>
        <taxon>Eukaryota</taxon>
        <taxon>Metamonada</taxon>
        <taxon>Parabasalia</taxon>
        <taxon>Trichomonadida</taxon>
        <taxon>Trichomonadidae</taxon>
        <taxon>Trichomonas</taxon>
    </lineage>
</organism>
<sequence length="319" mass="35519">MKRLNISPQWVEKETNTEVFSVRYSPDGQSIAATLSNGHVLLKSIATGRTSFNIVHSNKGFSVPSIRFNPVLPKTFITISSDGVIKEWNSRSPKNIWTYTEEGNQLYALDIHKAGQIFATAGSDSVVRVYDDKTKQCIHSYARAKYDFTSPSGHSDRAYCVHFVNSDPNLLASGGWDNTIQIWDLRQTNSVMVLPGPHICGDAIDTNKNYLLAGSWRTHDQLQLFDFRTGKCLKQTRWSTMSDDNQAQLYTVKFFQDGSHFVAGGTETNQAKVYNTEQFNSVGSSITFPGGVYSSAISKDNKTVVFGLSCGYVQLHNVI</sequence>
<dbReference type="VEuPathDB" id="TrichDB:TVAG_002950"/>
<accession>A2EZR8</accession>
<dbReference type="InParanoid" id="A2EZR8"/>
<feature type="repeat" description="WD" evidence="3">
    <location>
        <begin position="151"/>
        <end position="193"/>
    </location>
</feature>
<dbReference type="InterPro" id="IPR036322">
    <property type="entry name" value="WD40_repeat_dom_sf"/>
</dbReference>
<gene>
    <name evidence="4" type="ORF">TVAG_002950</name>
</gene>
<dbReference type="OMA" id="WDQNIVI"/>
<dbReference type="InterPro" id="IPR001680">
    <property type="entry name" value="WD40_rpt"/>
</dbReference>
<keyword evidence="2" id="KW-0677">Repeat</keyword>
<keyword evidence="5" id="KW-1185">Reference proteome</keyword>
<evidence type="ECO:0000256" key="1">
    <source>
        <dbReference type="ARBA" id="ARBA00022574"/>
    </source>
</evidence>
<dbReference type="PROSITE" id="PS00678">
    <property type="entry name" value="WD_REPEATS_1"/>
    <property type="match status" value="1"/>
</dbReference>
<dbReference type="STRING" id="5722.A2EZR8"/>
<evidence type="ECO:0000313" key="5">
    <source>
        <dbReference type="Proteomes" id="UP000001542"/>
    </source>
</evidence>
<protein>
    <submittedName>
        <fullName evidence="4">Uncharacterized protein</fullName>
    </submittedName>
</protein>
<dbReference type="AlphaFoldDB" id="A2EZR8"/>
<reference evidence="4" key="2">
    <citation type="journal article" date="2007" name="Science">
        <title>Draft genome sequence of the sexually transmitted pathogen Trichomonas vaginalis.</title>
        <authorList>
            <person name="Carlton J.M."/>
            <person name="Hirt R.P."/>
            <person name="Silva J.C."/>
            <person name="Delcher A.L."/>
            <person name="Schatz M."/>
            <person name="Zhao Q."/>
            <person name="Wortman J.R."/>
            <person name="Bidwell S.L."/>
            <person name="Alsmark U.C.M."/>
            <person name="Besteiro S."/>
            <person name="Sicheritz-Ponten T."/>
            <person name="Noel C.J."/>
            <person name="Dacks J.B."/>
            <person name="Foster P.G."/>
            <person name="Simillion C."/>
            <person name="Van de Peer Y."/>
            <person name="Miranda-Saavedra D."/>
            <person name="Barton G.J."/>
            <person name="Westrop G.D."/>
            <person name="Mueller S."/>
            <person name="Dessi D."/>
            <person name="Fiori P.L."/>
            <person name="Ren Q."/>
            <person name="Paulsen I."/>
            <person name="Zhang H."/>
            <person name="Bastida-Corcuera F.D."/>
            <person name="Simoes-Barbosa A."/>
            <person name="Brown M.T."/>
            <person name="Hayes R.D."/>
            <person name="Mukherjee M."/>
            <person name="Okumura C.Y."/>
            <person name="Schneider R."/>
            <person name="Smith A.J."/>
            <person name="Vanacova S."/>
            <person name="Villalvazo M."/>
            <person name="Haas B.J."/>
            <person name="Pertea M."/>
            <person name="Feldblyum T.V."/>
            <person name="Utterback T.R."/>
            <person name="Shu C.L."/>
            <person name="Osoegawa K."/>
            <person name="de Jong P.J."/>
            <person name="Hrdy I."/>
            <person name="Horvathova L."/>
            <person name="Zubacova Z."/>
            <person name="Dolezal P."/>
            <person name="Malik S.B."/>
            <person name="Logsdon J.M. Jr."/>
            <person name="Henze K."/>
            <person name="Gupta A."/>
            <person name="Wang C.C."/>
            <person name="Dunne R.L."/>
            <person name="Upcroft J.A."/>
            <person name="Upcroft P."/>
            <person name="White O."/>
            <person name="Salzberg S.L."/>
            <person name="Tang P."/>
            <person name="Chiu C.-H."/>
            <person name="Lee Y.-S."/>
            <person name="Embley T.M."/>
            <person name="Coombs G.H."/>
            <person name="Mottram J.C."/>
            <person name="Tachezy J."/>
            <person name="Fraser-Liggett C.M."/>
            <person name="Johnson P.J."/>
        </authorList>
    </citation>
    <scope>NUCLEOTIDE SEQUENCE [LARGE SCALE GENOMIC DNA]</scope>
    <source>
        <strain evidence="4">G3</strain>
    </source>
</reference>
<dbReference type="eggNOG" id="KOG0266">
    <property type="taxonomic scope" value="Eukaryota"/>
</dbReference>
<proteinExistence type="predicted"/>
<dbReference type="EMBL" id="DS113555">
    <property type="protein sequence ID" value="EAY01840.1"/>
    <property type="molecule type" value="Genomic_DNA"/>
</dbReference>
<dbReference type="OrthoDB" id="10251741at2759"/>
<dbReference type="InterPro" id="IPR019775">
    <property type="entry name" value="WD40_repeat_CS"/>
</dbReference>
<dbReference type="Pfam" id="PF00400">
    <property type="entry name" value="WD40"/>
    <property type="match status" value="2"/>
</dbReference>
<name>A2EZR8_TRIV3</name>
<dbReference type="Gene3D" id="2.130.10.10">
    <property type="entry name" value="YVTN repeat-like/Quinoprotein amine dehydrogenase"/>
    <property type="match status" value="2"/>
</dbReference>
<dbReference type="PANTHER" id="PTHR47822:SF2">
    <property type="entry name" value="F-BOX AND WD-40 DOMAIN PROTEIN 7"/>
    <property type="match status" value="1"/>
</dbReference>
<dbReference type="VEuPathDB" id="TrichDB:TVAGG3_0816420"/>
<dbReference type="SMART" id="SM00320">
    <property type="entry name" value="WD40"/>
    <property type="match status" value="6"/>
</dbReference>
<dbReference type="PANTHER" id="PTHR47822">
    <property type="entry name" value="CARBOHYDRATE BINDING DOMAIN CONTAINING PROTEIN"/>
    <property type="match status" value="1"/>
</dbReference>
<dbReference type="KEGG" id="tva:4759668"/>
<feature type="repeat" description="WD" evidence="3">
    <location>
        <begin position="99"/>
        <end position="140"/>
    </location>
</feature>
<dbReference type="SMR" id="A2EZR8"/>
<dbReference type="Proteomes" id="UP000001542">
    <property type="component" value="Unassembled WGS sequence"/>
</dbReference>